<dbReference type="PROSITE" id="PS00154">
    <property type="entry name" value="ATPASE_E1_E2"/>
    <property type="match status" value="1"/>
</dbReference>
<keyword evidence="7 17" id="KW-0479">Metal-binding</keyword>
<dbReference type="PROSITE" id="PS50846">
    <property type="entry name" value="HMA_2"/>
    <property type="match status" value="1"/>
</dbReference>
<feature type="transmembrane region" description="Helical" evidence="17">
    <location>
        <begin position="201"/>
        <end position="219"/>
    </location>
</feature>
<dbReference type="EC" id="7.2.2.8" evidence="3"/>
<dbReference type="Pfam" id="PF00122">
    <property type="entry name" value="E1-E2_ATPase"/>
    <property type="match status" value="1"/>
</dbReference>
<dbReference type="NCBIfam" id="TIGR01525">
    <property type="entry name" value="ATPase-IB_hvy"/>
    <property type="match status" value="1"/>
</dbReference>
<evidence type="ECO:0000256" key="13">
    <source>
        <dbReference type="ARBA" id="ARBA00023008"/>
    </source>
</evidence>
<protein>
    <recommendedName>
        <fullName evidence="3">P-type Cu(+) transporter</fullName>
        <ecNumber evidence="3">7.2.2.8</ecNumber>
    </recommendedName>
</protein>
<reference evidence="20" key="1">
    <citation type="journal article" date="2019" name="Int. J. Syst. Evol. Microbiol.">
        <title>The Global Catalogue of Microorganisms (GCM) 10K type strain sequencing project: providing services to taxonomists for standard genome sequencing and annotation.</title>
        <authorList>
            <consortium name="The Broad Institute Genomics Platform"/>
            <consortium name="The Broad Institute Genome Sequencing Center for Infectious Disease"/>
            <person name="Wu L."/>
            <person name="Ma J."/>
        </authorList>
    </citation>
    <scope>NUCLEOTIDE SEQUENCE [LARGE SCALE GENOMIC DNA]</scope>
    <source>
        <strain evidence="20">JCM 18657</strain>
    </source>
</reference>
<evidence type="ECO:0000256" key="4">
    <source>
        <dbReference type="ARBA" id="ARBA00022448"/>
    </source>
</evidence>
<accession>A0ABW2V0I8</accession>
<feature type="domain" description="HMA" evidence="18">
    <location>
        <begin position="11"/>
        <end position="77"/>
    </location>
</feature>
<keyword evidence="9" id="KW-0187">Copper transport</keyword>
<evidence type="ECO:0000256" key="5">
    <source>
        <dbReference type="ARBA" id="ARBA00022553"/>
    </source>
</evidence>
<dbReference type="PRINTS" id="PR00943">
    <property type="entry name" value="CUATPASE"/>
</dbReference>
<evidence type="ECO:0000313" key="20">
    <source>
        <dbReference type="Proteomes" id="UP001596528"/>
    </source>
</evidence>
<dbReference type="InterPro" id="IPR017969">
    <property type="entry name" value="Heavy-metal-associated_CS"/>
</dbReference>
<dbReference type="SFLD" id="SFLDF00027">
    <property type="entry name" value="p-type_atpase"/>
    <property type="match status" value="1"/>
</dbReference>
<feature type="transmembrane region" description="Helical" evidence="17">
    <location>
        <begin position="699"/>
        <end position="716"/>
    </location>
</feature>
<dbReference type="InterPro" id="IPR027256">
    <property type="entry name" value="P-typ_ATPase_IB"/>
</dbReference>
<evidence type="ECO:0000256" key="8">
    <source>
        <dbReference type="ARBA" id="ARBA00022741"/>
    </source>
</evidence>
<evidence type="ECO:0000256" key="3">
    <source>
        <dbReference type="ARBA" id="ARBA00012517"/>
    </source>
</evidence>
<evidence type="ECO:0000256" key="10">
    <source>
        <dbReference type="ARBA" id="ARBA00022840"/>
    </source>
</evidence>
<feature type="transmembrane region" description="Helical" evidence="17">
    <location>
        <begin position="134"/>
        <end position="152"/>
    </location>
</feature>
<sequence>MSSGDGLTEFEVVTLELEGMTCAACAARIEKGLGKLPGVKQANVNFAVETAQVRFDPAEVDVADMIGRVEKLGYKAHPKRERTADDADQAGKRREQKGRLLFSALLTIPLVWAMAVHFGLGQRLPVPSVFTDPWFQWVLATPVQFVIGWPFYAGAYKAVRSGGANMDVLVVLGTTAAYGYSVYETVRWSLAGEHGGHAPELYFETSAVLITLILLGKWLESAAKGRSTAAIRSLLRLQAKSARVLRGTQETEISVEQVAVGDIVLIKPGEKIPVDGRVEAGGSDVDESMLTGESLPVRKHPGDAVFGATINGGGYLRIRASKVGADTALAQILRAVEQAQGSKAPIQRIADGIAGWFVPVVVAIAAASAAGSYFWWEQGDAAASIERAIAVLVIACPCALGLATPTSIMAGSGRAAEWGILFKGGEHLELTHRVDTIVFDKTGTITAGKPALTDIWPAPGIWESDLLRRVGALEALSEHPIAAAIAAEARSRAAGEPLPEVREFRAEAGGGVSGVVEGMRLAAGTADWTKRLGTRIPESAAAALHRLESEGKTAVLASADGRWIGTLAVADAIRPTSRAALERLRGLGLELWLVTGDNEPTARAVASRVGISRIRAGVLPADKAKAVAELQAGGRKVAMVGDGINDAPALAQADIGIAMGGGADVALETADVTLLRNDLHGVADAILASRLTMKNIRQNLFWALAYNCIGIPIAAAGYLEPWIAGAAMALSSVSVVLNSLRLQRMQPERPAGSPNAKRTLLQR</sequence>
<dbReference type="CDD" id="cd02094">
    <property type="entry name" value="P-type_ATPase_Cu-like"/>
    <property type="match status" value="1"/>
</dbReference>
<keyword evidence="20" id="KW-1185">Reference proteome</keyword>
<name>A0ABW2V0I8_9BACL</name>
<dbReference type="InterPro" id="IPR036412">
    <property type="entry name" value="HAD-like_sf"/>
</dbReference>
<comment type="similarity">
    <text evidence="2 17">Belongs to the cation transport ATPase (P-type) (TC 3.A.3) family. Type IB subfamily.</text>
</comment>
<evidence type="ECO:0000313" key="19">
    <source>
        <dbReference type="EMBL" id="MFC7749674.1"/>
    </source>
</evidence>
<dbReference type="SUPFAM" id="SSF56784">
    <property type="entry name" value="HAD-like"/>
    <property type="match status" value="1"/>
</dbReference>
<dbReference type="InterPro" id="IPR023298">
    <property type="entry name" value="ATPase_P-typ_TM_dom_sf"/>
</dbReference>
<dbReference type="InterPro" id="IPR036163">
    <property type="entry name" value="HMA_dom_sf"/>
</dbReference>
<feature type="transmembrane region" description="Helical" evidence="17">
    <location>
        <begin position="100"/>
        <end position="122"/>
    </location>
</feature>
<evidence type="ECO:0000256" key="14">
    <source>
        <dbReference type="ARBA" id="ARBA00023065"/>
    </source>
</evidence>
<dbReference type="SFLD" id="SFLDG00002">
    <property type="entry name" value="C1.7:_P-type_atpase_like"/>
    <property type="match status" value="1"/>
</dbReference>
<evidence type="ECO:0000256" key="1">
    <source>
        <dbReference type="ARBA" id="ARBA00004127"/>
    </source>
</evidence>
<dbReference type="PRINTS" id="PR00119">
    <property type="entry name" value="CATATPASE"/>
</dbReference>
<keyword evidence="8 17" id="KW-0547">Nucleotide-binding</keyword>
<keyword evidence="13" id="KW-0186">Copper</keyword>
<dbReference type="InterPro" id="IPR018303">
    <property type="entry name" value="ATPase_P-typ_P_site"/>
</dbReference>
<keyword evidence="4" id="KW-0813">Transport</keyword>
<dbReference type="SFLD" id="SFLDS00003">
    <property type="entry name" value="Haloacid_Dehalogenase"/>
    <property type="match status" value="1"/>
</dbReference>
<keyword evidence="15 17" id="KW-0472">Membrane</keyword>
<comment type="subcellular location">
    <subcellularLocation>
        <location evidence="17">Cell membrane</location>
    </subcellularLocation>
    <subcellularLocation>
        <location evidence="1">Endomembrane system</location>
        <topology evidence="1">Multi-pass membrane protein</topology>
    </subcellularLocation>
</comment>
<dbReference type="InterPro" id="IPR023214">
    <property type="entry name" value="HAD_sf"/>
</dbReference>
<keyword evidence="11" id="KW-1278">Translocase</keyword>
<dbReference type="SUPFAM" id="SSF81653">
    <property type="entry name" value="Calcium ATPase, transduction domain A"/>
    <property type="match status" value="1"/>
</dbReference>
<dbReference type="PANTHER" id="PTHR43520">
    <property type="entry name" value="ATP7, ISOFORM B"/>
    <property type="match status" value="1"/>
</dbReference>
<dbReference type="RefSeq" id="WP_138790110.1">
    <property type="nucleotide sequence ID" value="NZ_JBHTGQ010000015.1"/>
</dbReference>
<evidence type="ECO:0000256" key="17">
    <source>
        <dbReference type="RuleBase" id="RU362081"/>
    </source>
</evidence>
<feature type="transmembrane region" description="Helical" evidence="17">
    <location>
        <begin position="164"/>
        <end position="181"/>
    </location>
</feature>
<keyword evidence="14" id="KW-0406">Ion transport</keyword>
<evidence type="ECO:0000256" key="11">
    <source>
        <dbReference type="ARBA" id="ARBA00022967"/>
    </source>
</evidence>
<dbReference type="InterPro" id="IPR008250">
    <property type="entry name" value="ATPase_P-typ_transduc_dom_A_sf"/>
</dbReference>
<evidence type="ECO:0000256" key="12">
    <source>
        <dbReference type="ARBA" id="ARBA00022989"/>
    </source>
</evidence>
<evidence type="ECO:0000256" key="15">
    <source>
        <dbReference type="ARBA" id="ARBA00023136"/>
    </source>
</evidence>
<dbReference type="PANTHER" id="PTHR43520:SF8">
    <property type="entry name" value="P-TYPE CU(+) TRANSPORTER"/>
    <property type="match status" value="1"/>
</dbReference>
<dbReference type="NCBIfam" id="TIGR01511">
    <property type="entry name" value="ATPase-IB1_Cu"/>
    <property type="match status" value="1"/>
</dbReference>
<dbReference type="Pfam" id="PF00403">
    <property type="entry name" value="HMA"/>
    <property type="match status" value="1"/>
</dbReference>
<dbReference type="PROSITE" id="PS01047">
    <property type="entry name" value="HMA_1"/>
    <property type="match status" value="1"/>
</dbReference>
<gene>
    <name evidence="19" type="ORF">ACFQWB_06940</name>
</gene>
<feature type="transmembrane region" description="Helical" evidence="17">
    <location>
        <begin position="353"/>
        <end position="376"/>
    </location>
</feature>
<dbReference type="InterPro" id="IPR044492">
    <property type="entry name" value="P_typ_ATPase_HD_dom"/>
</dbReference>
<keyword evidence="17" id="KW-1003">Cell membrane</keyword>
<organism evidence="19 20">
    <name type="scientific">Paenibacillus thermoaerophilus</name>
    <dbReference type="NCBI Taxonomy" id="1215385"/>
    <lineage>
        <taxon>Bacteria</taxon>
        <taxon>Bacillati</taxon>
        <taxon>Bacillota</taxon>
        <taxon>Bacilli</taxon>
        <taxon>Bacillales</taxon>
        <taxon>Paenibacillaceae</taxon>
        <taxon>Paenibacillus</taxon>
    </lineage>
</organism>
<comment type="caution">
    <text evidence="19">The sequence shown here is derived from an EMBL/GenBank/DDBJ whole genome shotgun (WGS) entry which is preliminary data.</text>
</comment>
<evidence type="ECO:0000256" key="6">
    <source>
        <dbReference type="ARBA" id="ARBA00022692"/>
    </source>
</evidence>
<comment type="catalytic activity">
    <reaction evidence="16">
        <text>Cu(+)(in) + ATP + H2O = Cu(+)(out) + ADP + phosphate + H(+)</text>
        <dbReference type="Rhea" id="RHEA:25792"/>
        <dbReference type="ChEBI" id="CHEBI:15377"/>
        <dbReference type="ChEBI" id="CHEBI:15378"/>
        <dbReference type="ChEBI" id="CHEBI:30616"/>
        <dbReference type="ChEBI" id="CHEBI:43474"/>
        <dbReference type="ChEBI" id="CHEBI:49552"/>
        <dbReference type="ChEBI" id="CHEBI:456216"/>
        <dbReference type="EC" id="7.2.2.8"/>
    </reaction>
</comment>
<evidence type="ECO:0000256" key="7">
    <source>
        <dbReference type="ARBA" id="ARBA00022723"/>
    </source>
</evidence>
<dbReference type="Gene3D" id="3.30.70.100">
    <property type="match status" value="1"/>
</dbReference>
<dbReference type="InterPro" id="IPR059000">
    <property type="entry name" value="ATPase_P-type_domA"/>
</dbReference>
<keyword evidence="12 17" id="KW-1133">Transmembrane helix</keyword>
<evidence type="ECO:0000256" key="16">
    <source>
        <dbReference type="ARBA" id="ARBA00049289"/>
    </source>
</evidence>
<dbReference type="InterPro" id="IPR006121">
    <property type="entry name" value="HMA_dom"/>
</dbReference>
<evidence type="ECO:0000256" key="2">
    <source>
        <dbReference type="ARBA" id="ARBA00006024"/>
    </source>
</evidence>
<evidence type="ECO:0000256" key="9">
    <source>
        <dbReference type="ARBA" id="ARBA00022796"/>
    </source>
</evidence>
<dbReference type="SUPFAM" id="SSF81665">
    <property type="entry name" value="Calcium ATPase, transmembrane domain M"/>
    <property type="match status" value="1"/>
</dbReference>
<dbReference type="NCBIfam" id="TIGR01494">
    <property type="entry name" value="ATPase_P-type"/>
    <property type="match status" value="1"/>
</dbReference>
<proteinExistence type="inferred from homology"/>
<dbReference type="SUPFAM" id="SSF55008">
    <property type="entry name" value="HMA, heavy metal-associated domain"/>
    <property type="match status" value="1"/>
</dbReference>
<dbReference type="Gene3D" id="3.40.1110.10">
    <property type="entry name" value="Calcium-transporting ATPase, cytoplasmic domain N"/>
    <property type="match status" value="1"/>
</dbReference>
<dbReference type="Gene3D" id="3.40.50.1000">
    <property type="entry name" value="HAD superfamily/HAD-like"/>
    <property type="match status" value="1"/>
</dbReference>
<dbReference type="InterPro" id="IPR001757">
    <property type="entry name" value="P_typ_ATPase"/>
</dbReference>
<keyword evidence="6 17" id="KW-0812">Transmembrane</keyword>
<dbReference type="CDD" id="cd00371">
    <property type="entry name" value="HMA"/>
    <property type="match status" value="1"/>
</dbReference>
<dbReference type="Proteomes" id="UP001596528">
    <property type="component" value="Unassembled WGS sequence"/>
</dbReference>
<keyword evidence="5" id="KW-0597">Phosphoprotein</keyword>
<evidence type="ECO:0000259" key="18">
    <source>
        <dbReference type="PROSITE" id="PS50846"/>
    </source>
</evidence>
<keyword evidence="10 17" id="KW-0067">ATP-binding</keyword>
<dbReference type="Gene3D" id="2.70.150.10">
    <property type="entry name" value="Calcium-transporting ATPase, cytoplasmic transduction domain A"/>
    <property type="match status" value="1"/>
</dbReference>
<dbReference type="InterPro" id="IPR023299">
    <property type="entry name" value="ATPase_P-typ_cyto_dom_N"/>
</dbReference>
<dbReference type="PRINTS" id="PR00942">
    <property type="entry name" value="CUATPASEI"/>
</dbReference>
<dbReference type="Pfam" id="PF00702">
    <property type="entry name" value="Hydrolase"/>
    <property type="match status" value="1"/>
</dbReference>
<feature type="transmembrane region" description="Helical" evidence="17">
    <location>
        <begin position="722"/>
        <end position="740"/>
    </location>
</feature>
<feature type="transmembrane region" description="Helical" evidence="17">
    <location>
        <begin position="388"/>
        <end position="410"/>
    </location>
</feature>
<dbReference type="EMBL" id="JBHTGQ010000015">
    <property type="protein sequence ID" value="MFC7749674.1"/>
    <property type="molecule type" value="Genomic_DNA"/>
</dbReference>